<dbReference type="SUPFAM" id="SSF53639">
    <property type="entry name" value="AraD/HMP-PK domain-like"/>
    <property type="match status" value="1"/>
</dbReference>
<accession>A0A1H2Z3K8</accession>
<organism evidence="3 4">
    <name type="scientific">Roseicitreum antarcticum</name>
    <dbReference type="NCBI Taxonomy" id="564137"/>
    <lineage>
        <taxon>Bacteria</taxon>
        <taxon>Pseudomonadati</taxon>
        <taxon>Pseudomonadota</taxon>
        <taxon>Alphaproteobacteria</taxon>
        <taxon>Rhodobacterales</taxon>
        <taxon>Paracoccaceae</taxon>
        <taxon>Roseicitreum</taxon>
    </lineage>
</organism>
<proteinExistence type="predicted"/>
<feature type="region of interest" description="Disordered" evidence="1">
    <location>
        <begin position="77"/>
        <end position="103"/>
    </location>
</feature>
<sequence>MTQKPSENLDQKLAPKLAPKLNQNLTPHLTPNCWNDSEAASWQQQAGSDPADRDLALRIYTSRLIGGDPDLVLHGGGNTSVKTRRRLPGGAVTGGVSTREGSAPDAAVANTEAEAGGTFADVLHVKGSGWDLATIEGPGLPGVHLDAIRSGGRAGRLSDPDMVALLRANLLDPSAPNPSLETLLHGFLPAKFVDHSHATAVLVLVNQPDAAAICRELYGDRLAVVPYVMPGYDLSIAADQIALAHPDCEGLWLVNHGLFTFGATARESYDRMIDFVNLAETHLAERGVTLYPGDDHPLEGAFPDPFLDRLRDRVQAAGPAFAAGAVLDARDGASIRAFLARNDLRAAAHRGTVTPDHVIRLKPFPLFLDGTETDADIDRALHAYALKYIAYFETCAASATEPKVMLDTLPRVVHVRSLGLIGIGKTKAEAGIVADLAAQTVRVIHAAETRGRFAPLTQAELFEMEYWSLEQAKLKK</sequence>
<reference evidence="3 4" key="1">
    <citation type="submission" date="2016-10" db="EMBL/GenBank/DDBJ databases">
        <authorList>
            <person name="de Groot N.N."/>
        </authorList>
    </citation>
    <scope>NUCLEOTIDE SEQUENCE [LARGE SCALE GENOMIC DNA]</scope>
    <source>
        <strain evidence="3 4">CGMCC 1.8894</strain>
    </source>
</reference>
<protein>
    <submittedName>
        <fullName evidence="3">Rhamnose utilisation protein RhaD, predicted bifunctional aldolase and dehydrogenase</fullName>
    </submittedName>
</protein>
<keyword evidence="4" id="KW-1185">Reference proteome</keyword>
<gene>
    <name evidence="3" type="ORF">SAMN04488238_105233</name>
</gene>
<dbReference type="SMART" id="SM01007">
    <property type="entry name" value="Aldolase_II"/>
    <property type="match status" value="1"/>
</dbReference>
<dbReference type="RefSeq" id="WP_218132137.1">
    <property type="nucleotide sequence ID" value="NZ_FNOM01000005.1"/>
</dbReference>
<evidence type="ECO:0000259" key="2">
    <source>
        <dbReference type="SMART" id="SM01007"/>
    </source>
</evidence>
<dbReference type="InterPro" id="IPR001303">
    <property type="entry name" value="Aldolase_II/adducin_N"/>
</dbReference>
<dbReference type="STRING" id="564137.SAMN04488238_105233"/>
<dbReference type="Proteomes" id="UP000198539">
    <property type="component" value="Unassembled WGS sequence"/>
</dbReference>
<evidence type="ECO:0000313" key="4">
    <source>
        <dbReference type="Proteomes" id="UP000198539"/>
    </source>
</evidence>
<evidence type="ECO:0000313" key="3">
    <source>
        <dbReference type="EMBL" id="SDX11911.1"/>
    </source>
</evidence>
<dbReference type="Gene3D" id="3.40.225.10">
    <property type="entry name" value="Class II aldolase/adducin N-terminal domain"/>
    <property type="match status" value="1"/>
</dbReference>
<dbReference type="AlphaFoldDB" id="A0A1H2Z3K8"/>
<evidence type="ECO:0000256" key="1">
    <source>
        <dbReference type="SAM" id="MobiDB-lite"/>
    </source>
</evidence>
<dbReference type="EMBL" id="FNOM01000005">
    <property type="protein sequence ID" value="SDX11911.1"/>
    <property type="molecule type" value="Genomic_DNA"/>
</dbReference>
<dbReference type="InterPro" id="IPR036409">
    <property type="entry name" value="Aldolase_II/adducin_N_sf"/>
</dbReference>
<dbReference type="Pfam" id="PF00596">
    <property type="entry name" value="Aldolase_II"/>
    <property type="match status" value="1"/>
</dbReference>
<feature type="domain" description="Class II aldolase/adducin N-terminal" evidence="2">
    <location>
        <begin position="57"/>
        <end position="283"/>
    </location>
</feature>
<name>A0A1H2Z3K8_9RHOB</name>